<sequence>MKNICNLFILFFLFAFSKVFCQESKHFLDEVRGTISLTHNGIALIPSFSLGEPAMLVDLKFRKGRFSIEPDLRFALEGKPWSMLFWFRYQAIEKKRFSLRTGIHPALNFRTIEIRRNGASENILEARRYLAGELVPNYQIKDNWSVGMFYLHGRGFDEGTKQVNFLVLNTSVSNIPISNDLYLNFMPQAYYHTQDDLKGFYTAGFLTLGKKDFPLSVTAIVNKAIDTEISPEDDFIWTVLLNYSFDGSRKKNQINRGF</sequence>
<comment type="caution">
    <text evidence="1">The sequence shown here is derived from an EMBL/GenBank/DDBJ whole genome shotgun (WGS) entry which is preliminary data.</text>
</comment>
<evidence type="ECO:0000313" key="1">
    <source>
        <dbReference type="EMBL" id="KAA2219767.1"/>
    </source>
</evidence>
<proteinExistence type="predicted"/>
<evidence type="ECO:0000313" key="2">
    <source>
        <dbReference type="Proteomes" id="UP000323188"/>
    </source>
</evidence>
<reference evidence="1 2" key="1">
    <citation type="submission" date="2019-09" db="EMBL/GenBank/DDBJ databases">
        <authorList>
            <person name="Khan S.A."/>
            <person name="Jeon C.O."/>
            <person name="Chun B.H."/>
            <person name="Jeong S.E."/>
        </authorList>
    </citation>
    <scope>NUCLEOTIDE SEQUENCE [LARGE SCALE GENOMIC DNA]</scope>
    <source>
        <strain evidence="1 2">KCTC 42508</strain>
    </source>
</reference>
<name>A0A5B2TZR9_9FLAO</name>
<organism evidence="1 2">
    <name type="scientific">Maribacter flavus</name>
    <dbReference type="NCBI Taxonomy" id="1658664"/>
    <lineage>
        <taxon>Bacteria</taxon>
        <taxon>Pseudomonadati</taxon>
        <taxon>Bacteroidota</taxon>
        <taxon>Flavobacteriia</taxon>
        <taxon>Flavobacteriales</taxon>
        <taxon>Flavobacteriaceae</taxon>
        <taxon>Maribacter</taxon>
    </lineage>
</organism>
<gene>
    <name evidence="1" type="ORF">F0361_09305</name>
</gene>
<protein>
    <recommendedName>
        <fullName evidence="3">DUF2490 domain-containing protein</fullName>
    </recommendedName>
</protein>
<accession>A0A5B2TZR9</accession>
<dbReference type="RefSeq" id="WP_154918188.1">
    <property type="nucleotide sequence ID" value="NZ_VUOE01000001.1"/>
</dbReference>
<dbReference type="AlphaFoldDB" id="A0A5B2TZR9"/>
<dbReference type="Proteomes" id="UP000323188">
    <property type="component" value="Unassembled WGS sequence"/>
</dbReference>
<dbReference type="EMBL" id="VUOE01000001">
    <property type="protein sequence ID" value="KAA2219767.1"/>
    <property type="molecule type" value="Genomic_DNA"/>
</dbReference>
<evidence type="ECO:0008006" key="3">
    <source>
        <dbReference type="Google" id="ProtNLM"/>
    </source>
</evidence>